<dbReference type="EMBL" id="CAXLJL010000523">
    <property type="protein sequence ID" value="CAL5138717.1"/>
    <property type="molecule type" value="Genomic_DNA"/>
</dbReference>
<comment type="subcellular location">
    <subcellularLocation>
        <location evidence="1">Membrane</location>
        <topology evidence="1">Multi-pass membrane protein</topology>
    </subcellularLocation>
</comment>
<dbReference type="AlphaFoldDB" id="A0AAV2TMR6"/>
<keyword evidence="2" id="KW-0813">Transport</keyword>
<evidence type="ECO:0000256" key="1">
    <source>
        <dbReference type="ARBA" id="ARBA00004141"/>
    </source>
</evidence>
<dbReference type="GO" id="GO:0016020">
    <property type="term" value="C:membrane"/>
    <property type="evidence" value="ECO:0007669"/>
    <property type="project" value="UniProtKB-SubCell"/>
</dbReference>
<feature type="transmembrane region" description="Helical" evidence="7">
    <location>
        <begin position="138"/>
        <end position="157"/>
    </location>
</feature>
<feature type="transmembrane region" description="Helical" evidence="7">
    <location>
        <begin position="94"/>
        <end position="118"/>
    </location>
</feature>
<protein>
    <submittedName>
        <fullName evidence="8">Uncharacterized protein</fullName>
    </submittedName>
</protein>
<evidence type="ECO:0000256" key="6">
    <source>
        <dbReference type="ARBA" id="ARBA00023136"/>
    </source>
</evidence>
<dbReference type="PANTHER" id="PTHR11662">
    <property type="entry name" value="SOLUTE CARRIER FAMILY 17"/>
    <property type="match status" value="1"/>
</dbReference>
<organism evidence="8 9">
    <name type="scientific">Calicophoron daubneyi</name>
    <name type="common">Rumen fluke</name>
    <name type="synonym">Paramphistomum daubneyi</name>
    <dbReference type="NCBI Taxonomy" id="300641"/>
    <lineage>
        <taxon>Eukaryota</taxon>
        <taxon>Metazoa</taxon>
        <taxon>Spiralia</taxon>
        <taxon>Lophotrochozoa</taxon>
        <taxon>Platyhelminthes</taxon>
        <taxon>Trematoda</taxon>
        <taxon>Digenea</taxon>
        <taxon>Plagiorchiida</taxon>
        <taxon>Pronocephalata</taxon>
        <taxon>Paramphistomoidea</taxon>
        <taxon>Paramphistomidae</taxon>
        <taxon>Calicophoron</taxon>
    </lineage>
</organism>
<reference evidence="8" key="1">
    <citation type="submission" date="2024-06" db="EMBL/GenBank/DDBJ databases">
        <authorList>
            <person name="Liu X."/>
            <person name="Lenzi L."/>
            <person name="Haldenby T S."/>
            <person name="Uol C."/>
        </authorList>
    </citation>
    <scope>NUCLEOTIDE SEQUENCE</scope>
</reference>
<evidence type="ECO:0000313" key="8">
    <source>
        <dbReference type="EMBL" id="CAL5138717.1"/>
    </source>
</evidence>
<dbReference type="GO" id="GO:0015293">
    <property type="term" value="F:symporter activity"/>
    <property type="evidence" value="ECO:0007669"/>
    <property type="project" value="UniProtKB-KW"/>
</dbReference>
<dbReference type="GO" id="GO:0006820">
    <property type="term" value="P:monoatomic anion transport"/>
    <property type="evidence" value="ECO:0007669"/>
    <property type="project" value="TreeGrafter"/>
</dbReference>
<keyword evidence="3 7" id="KW-0812">Transmembrane</keyword>
<comment type="caution">
    <text evidence="8">The sequence shown here is derived from an EMBL/GenBank/DDBJ whole genome shotgun (WGS) entry which is preliminary data.</text>
</comment>
<feature type="transmembrane region" description="Helical" evidence="7">
    <location>
        <begin position="32"/>
        <end position="50"/>
    </location>
</feature>
<feature type="transmembrane region" description="Helical" evidence="7">
    <location>
        <begin position="194"/>
        <end position="216"/>
    </location>
</feature>
<dbReference type="Pfam" id="PF07690">
    <property type="entry name" value="MFS_1"/>
    <property type="match status" value="1"/>
</dbReference>
<dbReference type="Gene3D" id="1.20.1250.20">
    <property type="entry name" value="MFS general substrate transporter like domains"/>
    <property type="match status" value="1"/>
</dbReference>
<dbReference type="PANTHER" id="PTHR11662:SF399">
    <property type="entry name" value="FI19708P1-RELATED"/>
    <property type="match status" value="1"/>
</dbReference>
<evidence type="ECO:0000256" key="4">
    <source>
        <dbReference type="ARBA" id="ARBA00022847"/>
    </source>
</evidence>
<feature type="transmembrane region" description="Helical" evidence="7">
    <location>
        <begin position="228"/>
        <end position="252"/>
    </location>
</feature>
<sequence length="353" mass="39409">MHSGYLVGTVLALLCSGYLIRTDALQGWPSTFYVSGILTLIWLPFWIIYVTETPHSHPWITAEEKHHIENSLRTTKDFNQRCLPWRKIFVSRQVWIVMACYVMDGWANYTLLVCVPQYMDKVLNFPLDQNGALSSMPYVFALIFIYLMSFVDAWLVGRGWISIPNARKLWSSIGAFGKSILLLVIGYMDTSCRVTIICLLVMNIMLSSATLLGFNLADLDLAPPYAGFLYSVFNACSTLSGVVAPLAVGGFTSIYTPVNAWRDVFILASAISCLCGVIYLLFGHAELLSWIIPLQQDIPEPSYEVISSMPQVCGEQLTISAISRPRGSSRCSAVRYKPILSGHEVEDDSNDEI</sequence>
<dbReference type="SUPFAM" id="SSF103473">
    <property type="entry name" value="MFS general substrate transporter"/>
    <property type="match status" value="1"/>
</dbReference>
<evidence type="ECO:0000313" key="9">
    <source>
        <dbReference type="Proteomes" id="UP001497525"/>
    </source>
</evidence>
<name>A0AAV2TMR6_CALDB</name>
<evidence type="ECO:0000256" key="3">
    <source>
        <dbReference type="ARBA" id="ARBA00022692"/>
    </source>
</evidence>
<feature type="transmembrane region" description="Helical" evidence="7">
    <location>
        <begin position="169"/>
        <end position="188"/>
    </location>
</feature>
<keyword evidence="5 7" id="KW-1133">Transmembrane helix</keyword>
<accession>A0AAV2TMR6</accession>
<feature type="transmembrane region" description="Helical" evidence="7">
    <location>
        <begin position="264"/>
        <end position="282"/>
    </location>
</feature>
<dbReference type="FunFam" id="1.20.1250.20:FF:000003">
    <property type="entry name" value="Solute carrier family 17 member 3"/>
    <property type="match status" value="1"/>
</dbReference>
<evidence type="ECO:0000256" key="2">
    <source>
        <dbReference type="ARBA" id="ARBA00022448"/>
    </source>
</evidence>
<keyword evidence="6 7" id="KW-0472">Membrane</keyword>
<dbReference type="Proteomes" id="UP001497525">
    <property type="component" value="Unassembled WGS sequence"/>
</dbReference>
<evidence type="ECO:0000256" key="7">
    <source>
        <dbReference type="SAM" id="Phobius"/>
    </source>
</evidence>
<proteinExistence type="predicted"/>
<dbReference type="InterPro" id="IPR011701">
    <property type="entry name" value="MFS"/>
</dbReference>
<keyword evidence="4" id="KW-0769">Symport</keyword>
<gene>
    <name evidence="8" type="ORF">CDAUBV1_LOCUS13530</name>
</gene>
<evidence type="ECO:0000256" key="5">
    <source>
        <dbReference type="ARBA" id="ARBA00022989"/>
    </source>
</evidence>
<dbReference type="InterPro" id="IPR036259">
    <property type="entry name" value="MFS_trans_sf"/>
</dbReference>
<dbReference type="InterPro" id="IPR050382">
    <property type="entry name" value="MFS_Na/Anion_cotransporter"/>
</dbReference>